<proteinExistence type="predicted"/>
<dbReference type="RefSeq" id="WP_014373389.1">
    <property type="nucleotide sequence ID" value="NC_016940.1"/>
</dbReference>
<accession>H6L906</accession>
<gene>
    <name evidence="2" type="ordered locus">SGRA_0403</name>
</gene>
<dbReference type="InterPro" id="IPR041685">
    <property type="entry name" value="AAA_GajA/Old/RecF-like"/>
</dbReference>
<dbReference type="EMBL" id="CP002831">
    <property type="protein sequence ID" value="AFC23142.1"/>
    <property type="molecule type" value="Genomic_DNA"/>
</dbReference>
<dbReference type="SUPFAM" id="SSF52540">
    <property type="entry name" value="P-loop containing nucleoside triphosphate hydrolases"/>
    <property type="match status" value="1"/>
</dbReference>
<dbReference type="Gene3D" id="3.40.50.300">
    <property type="entry name" value="P-loop containing nucleotide triphosphate hydrolases"/>
    <property type="match status" value="1"/>
</dbReference>
<evidence type="ECO:0000313" key="2">
    <source>
        <dbReference type="EMBL" id="AFC23142.1"/>
    </source>
</evidence>
<dbReference type="PANTHER" id="PTHR43581">
    <property type="entry name" value="ATP/GTP PHOSPHATASE"/>
    <property type="match status" value="1"/>
</dbReference>
<dbReference type="Proteomes" id="UP000007519">
    <property type="component" value="Chromosome"/>
</dbReference>
<dbReference type="InterPro" id="IPR027417">
    <property type="entry name" value="P-loop_NTPase"/>
</dbReference>
<dbReference type="KEGG" id="sgn:SGRA_0403"/>
<dbReference type="OrthoDB" id="9805802at2"/>
<feature type="domain" description="Endonuclease GajA/Old nuclease/RecF-like AAA" evidence="1">
    <location>
        <begin position="1"/>
        <end position="424"/>
    </location>
</feature>
<dbReference type="eggNOG" id="COG1106">
    <property type="taxonomic scope" value="Bacteria"/>
</dbReference>
<reference evidence="2 3" key="1">
    <citation type="journal article" date="2012" name="Stand. Genomic Sci.">
        <title>Complete genome sequencing and analysis of Saprospira grandis str. Lewin, a predatory marine bacterium.</title>
        <authorList>
            <person name="Saw J.H."/>
            <person name="Yuryev A."/>
            <person name="Kanbe M."/>
            <person name="Hou S."/>
            <person name="Young A.G."/>
            <person name="Aizawa S."/>
            <person name="Alam M."/>
        </authorList>
    </citation>
    <scope>NUCLEOTIDE SEQUENCE [LARGE SCALE GENOMIC DNA]</scope>
    <source>
        <strain evidence="2 3">Lewin</strain>
    </source>
</reference>
<name>H6L906_SAPGL</name>
<dbReference type="Pfam" id="PF13175">
    <property type="entry name" value="AAA_15"/>
    <property type="match status" value="1"/>
</dbReference>
<sequence>MRISSIQVKGLLGLFDHQIDLNNKLTIIYGENGVGKTILFRLLNSVFNPDQPDFLKIWDIPFSFLKIVFDDEKQLELDNRRKDRVVFTIFDASSVKVKRFTQYKNFQKKTEDLFANLADYLPLEALGPNRFFELKTKTLLSAEKVLKLYNDQLLPRFRNELEREILPDVLKNILNNVKIQFIKTQRLYLFPQAENTGIKNFKVDTTSTNYAAELAAILQEKTAQYRKKSDDLKNSLSQRIISGEIKTDYEVEELQKMAAKVNQKRRELQELGLLSKDTAPLDIPDSLDDIKKAILAVNILDMQEQLKVYEEDAFDQKVKLFLEILNERRFSYKKIYLSEEKGFYFKNIRDKDILPKNLSSGEQHELVLLYELLFRIPDASLILLDEPEISLHIAWQKEFIEDMQDIIALKNFDFIVSTHSPSIINGEWDLTISLKGPEDA</sequence>
<evidence type="ECO:0000313" key="3">
    <source>
        <dbReference type="Proteomes" id="UP000007519"/>
    </source>
</evidence>
<evidence type="ECO:0000259" key="1">
    <source>
        <dbReference type="Pfam" id="PF13175"/>
    </source>
</evidence>
<protein>
    <submittedName>
        <fullName evidence="2">AAA ATPase</fullName>
    </submittedName>
</protein>
<dbReference type="eggNOG" id="COG3950">
    <property type="taxonomic scope" value="Bacteria"/>
</dbReference>
<dbReference type="PANTHER" id="PTHR43581:SF2">
    <property type="entry name" value="EXCINUCLEASE ATPASE SUBUNIT"/>
    <property type="match status" value="1"/>
</dbReference>
<dbReference type="HOGENOM" id="CLU_033692_0_0_10"/>
<organism evidence="2 3">
    <name type="scientific">Saprospira grandis (strain Lewin)</name>
    <dbReference type="NCBI Taxonomy" id="984262"/>
    <lineage>
        <taxon>Bacteria</taxon>
        <taxon>Pseudomonadati</taxon>
        <taxon>Bacteroidota</taxon>
        <taxon>Saprospiria</taxon>
        <taxon>Saprospirales</taxon>
        <taxon>Saprospiraceae</taxon>
        <taxon>Saprospira</taxon>
    </lineage>
</organism>
<dbReference type="STRING" id="984262.SGRA_0403"/>
<dbReference type="AlphaFoldDB" id="H6L906"/>
<dbReference type="InterPro" id="IPR051396">
    <property type="entry name" value="Bact_Antivir_Def_Nuclease"/>
</dbReference>
<keyword evidence="3" id="KW-1185">Reference proteome</keyword>